<evidence type="ECO:0000256" key="2">
    <source>
        <dbReference type="SAM" id="Phobius"/>
    </source>
</evidence>
<dbReference type="STRING" id="86259.A0A4Z1NNP0"/>
<gene>
    <name evidence="3" type="ORF">E6O75_ATG08914</name>
</gene>
<feature type="region of interest" description="Disordered" evidence="1">
    <location>
        <begin position="256"/>
        <end position="372"/>
    </location>
</feature>
<dbReference type="Proteomes" id="UP000298493">
    <property type="component" value="Unassembled WGS sequence"/>
</dbReference>
<reference evidence="3 4" key="1">
    <citation type="submission" date="2019-04" db="EMBL/GenBank/DDBJ databases">
        <title>High contiguity whole genome sequence and gene annotation resource for two Venturia nashicola isolates.</title>
        <authorList>
            <person name="Prokchorchik M."/>
            <person name="Won K."/>
            <person name="Lee Y."/>
            <person name="Choi E.D."/>
            <person name="Segonzac C."/>
            <person name="Sohn K.H."/>
        </authorList>
    </citation>
    <scope>NUCLEOTIDE SEQUENCE [LARGE SCALE GENOMIC DNA]</scope>
    <source>
        <strain evidence="3 4">PRI2</strain>
    </source>
</reference>
<feature type="transmembrane region" description="Helical" evidence="2">
    <location>
        <begin position="41"/>
        <end position="62"/>
    </location>
</feature>
<dbReference type="AlphaFoldDB" id="A0A4Z1NNP0"/>
<evidence type="ECO:0000313" key="3">
    <source>
        <dbReference type="EMBL" id="TID15856.1"/>
    </source>
</evidence>
<comment type="caution">
    <text evidence="3">The sequence shown here is derived from an EMBL/GenBank/DDBJ whole genome shotgun (WGS) entry which is preliminary data.</text>
</comment>
<organism evidence="3 4">
    <name type="scientific">Venturia nashicola</name>
    <dbReference type="NCBI Taxonomy" id="86259"/>
    <lineage>
        <taxon>Eukaryota</taxon>
        <taxon>Fungi</taxon>
        <taxon>Dikarya</taxon>
        <taxon>Ascomycota</taxon>
        <taxon>Pezizomycotina</taxon>
        <taxon>Dothideomycetes</taxon>
        <taxon>Pleosporomycetidae</taxon>
        <taxon>Venturiales</taxon>
        <taxon>Venturiaceae</taxon>
        <taxon>Venturia</taxon>
    </lineage>
</organism>
<feature type="compositionally biased region" description="Polar residues" evidence="1">
    <location>
        <begin position="343"/>
        <end position="358"/>
    </location>
</feature>
<evidence type="ECO:0000256" key="1">
    <source>
        <dbReference type="SAM" id="MobiDB-lite"/>
    </source>
</evidence>
<feature type="transmembrane region" description="Helical" evidence="2">
    <location>
        <begin position="69"/>
        <end position="94"/>
    </location>
</feature>
<name>A0A4Z1NNP0_9PEZI</name>
<feature type="region of interest" description="Disordered" evidence="1">
    <location>
        <begin position="131"/>
        <end position="150"/>
    </location>
</feature>
<feature type="compositionally biased region" description="Polar residues" evidence="1">
    <location>
        <begin position="131"/>
        <end position="147"/>
    </location>
</feature>
<sequence length="400" mass="43327">MNAAKHLVRRLSHGFNALLPTEKRDAVKKLLQDFAYVYPKLAVFLSLNVALAAIPLLCFALFALVVFLLFLVAALVVAIVVTLLATTFAVLGALLLLLPAIFFTTFCACSLFFWGLVAYYIFVHLRRPGATSSDNANRSTGAVPSDSNEWEHLDGPVLSKDAVAADMATSSKDATRSDDASPSDNAVPLADDNQSTYVVPSDKGRHTSDKGMDGNVDYSSEGSDGWRPGTDAKSLNRPKVEAKDSAVGLELASPAVSSLVSSKPTNSRSRKSFRNSPISTPLASPAPGKPFQFAKLRKEHPDGLRQDSKGLFKVDEIASDSSLDEPDREQRPHAHQPRRKRSASSFTSMSQDHTTTMQPLKRGQTAIHLPTDVKPKKLTLPATVIKVPSKDLTAREMLSD</sequence>
<feature type="compositionally biased region" description="Basic and acidic residues" evidence="1">
    <location>
        <begin position="202"/>
        <end position="212"/>
    </location>
</feature>
<dbReference type="Pfam" id="PF16015">
    <property type="entry name" value="Promethin"/>
    <property type="match status" value="1"/>
</dbReference>
<dbReference type="EMBL" id="SNSC02000019">
    <property type="protein sequence ID" value="TID15856.1"/>
    <property type="molecule type" value="Genomic_DNA"/>
</dbReference>
<feature type="compositionally biased region" description="Basic and acidic residues" evidence="1">
    <location>
        <begin position="299"/>
        <end position="316"/>
    </location>
</feature>
<keyword evidence="2" id="KW-0472">Membrane</keyword>
<feature type="transmembrane region" description="Helical" evidence="2">
    <location>
        <begin position="100"/>
        <end position="122"/>
    </location>
</feature>
<keyword evidence="2" id="KW-0812">Transmembrane</keyword>
<protein>
    <submittedName>
        <fullName evidence="3">Uncharacterized protein</fullName>
    </submittedName>
</protein>
<accession>A0A4Z1NNP0</accession>
<feature type="region of interest" description="Disordered" evidence="1">
    <location>
        <begin position="169"/>
        <end position="239"/>
    </location>
</feature>
<feature type="compositionally biased region" description="Basic residues" evidence="1">
    <location>
        <begin position="333"/>
        <end position="342"/>
    </location>
</feature>
<keyword evidence="2" id="KW-1133">Transmembrane helix</keyword>
<evidence type="ECO:0000313" key="4">
    <source>
        <dbReference type="Proteomes" id="UP000298493"/>
    </source>
</evidence>
<keyword evidence="4" id="KW-1185">Reference proteome</keyword>
<proteinExistence type="predicted"/>